<dbReference type="GO" id="GO:0005737">
    <property type="term" value="C:cytoplasm"/>
    <property type="evidence" value="ECO:0007669"/>
    <property type="project" value="TreeGrafter"/>
</dbReference>
<dbReference type="Gene3D" id="3.40.50.300">
    <property type="entry name" value="P-loop containing nucleotide triphosphate hydrolases"/>
    <property type="match status" value="1"/>
</dbReference>
<dbReference type="GO" id="GO:0004798">
    <property type="term" value="F:dTMP kinase activity"/>
    <property type="evidence" value="ECO:0007669"/>
    <property type="project" value="UniProtKB-UniRule"/>
</dbReference>
<organism evidence="12 13">
    <name type="scientific">Lentzea albidocapillata subsp. violacea</name>
    <dbReference type="NCBI Taxonomy" id="128104"/>
    <lineage>
        <taxon>Bacteria</taxon>
        <taxon>Bacillati</taxon>
        <taxon>Actinomycetota</taxon>
        <taxon>Actinomycetes</taxon>
        <taxon>Pseudonocardiales</taxon>
        <taxon>Pseudonocardiaceae</taxon>
        <taxon>Lentzea</taxon>
    </lineage>
</organism>
<evidence type="ECO:0000256" key="6">
    <source>
        <dbReference type="ARBA" id="ARBA00022741"/>
    </source>
</evidence>
<dbReference type="GO" id="GO:0006235">
    <property type="term" value="P:dTTP biosynthetic process"/>
    <property type="evidence" value="ECO:0007669"/>
    <property type="project" value="UniProtKB-UniRule"/>
</dbReference>
<feature type="binding site" evidence="10">
    <location>
        <begin position="14"/>
        <end position="21"/>
    </location>
    <ligand>
        <name>ATP</name>
        <dbReference type="ChEBI" id="CHEBI:30616"/>
    </ligand>
</feature>
<evidence type="ECO:0000256" key="9">
    <source>
        <dbReference type="ARBA" id="ARBA00048743"/>
    </source>
</evidence>
<keyword evidence="8 10" id="KW-0067">ATP-binding</keyword>
<dbReference type="SUPFAM" id="SSF52540">
    <property type="entry name" value="P-loop containing nucleoside triphosphate hydrolases"/>
    <property type="match status" value="1"/>
</dbReference>
<name>A0A1G9XU80_9PSEU</name>
<evidence type="ECO:0000256" key="8">
    <source>
        <dbReference type="ARBA" id="ARBA00022840"/>
    </source>
</evidence>
<comment type="catalytic activity">
    <reaction evidence="9 10">
        <text>dTMP + ATP = dTDP + ADP</text>
        <dbReference type="Rhea" id="RHEA:13517"/>
        <dbReference type="ChEBI" id="CHEBI:30616"/>
        <dbReference type="ChEBI" id="CHEBI:58369"/>
        <dbReference type="ChEBI" id="CHEBI:63528"/>
        <dbReference type="ChEBI" id="CHEBI:456216"/>
        <dbReference type="EC" id="2.7.4.9"/>
    </reaction>
</comment>
<keyword evidence="5 10" id="KW-0545">Nucleotide biosynthesis</keyword>
<evidence type="ECO:0000313" key="12">
    <source>
        <dbReference type="EMBL" id="SDN00389.1"/>
    </source>
</evidence>
<dbReference type="RefSeq" id="WP_090014697.1">
    <property type="nucleotide sequence ID" value="NZ_FNET01000031.1"/>
</dbReference>
<dbReference type="InterPro" id="IPR027417">
    <property type="entry name" value="P-loop_NTPase"/>
</dbReference>
<dbReference type="InterPro" id="IPR039430">
    <property type="entry name" value="Thymidylate_kin-like_dom"/>
</dbReference>
<evidence type="ECO:0000259" key="11">
    <source>
        <dbReference type="Pfam" id="PF02223"/>
    </source>
</evidence>
<accession>A0A1G9XU80</accession>
<evidence type="ECO:0000256" key="1">
    <source>
        <dbReference type="ARBA" id="ARBA00009776"/>
    </source>
</evidence>
<dbReference type="PANTHER" id="PTHR10344:SF4">
    <property type="entry name" value="UMP-CMP KINASE 2, MITOCHONDRIAL"/>
    <property type="match status" value="1"/>
</dbReference>
<dbReference type="InterPro" id="IPR018094">
    <property type="entry name" value="Thymidylate_kinase"/>
</dbReference>
<sequence length="226" mass="25340">MVDPARFPFIALEGTDGSGKSTLRGLLHDGLNSKGRRCFMVGQHGWLDVDAGRVVLAARTQRLGVSRDELMRAYARDKLLHLRENIEPALDTVAVLADRYIYSDAVYHEVLYGIPARATLENHRELGTREPDVVVFVDTDPDVASDRTITRAKSLRPHETPGTLRRLHRAYVELFTGELFTAHGPRVLRVNNNESDPERVAEDVLAELEQLFPHDHTREVATSVIG</sequence>
<dbReference type="GO" id="GO:0005524">
    <property type="term" value="F:ATP binding"/>
    <property type="evidence" value="ECO:0007669"/>
    <property type="project" value="UniProtKB-UniRule"/>
</dbReference>
<evidence type="ECO:0000256" key="4">
    <source>
        <dbReference type="ARBA" id="ARBA00022679"/>
    </source>
</evidence>
<gene>
    <name evidence="10" type="primary">tmk</name>
    <name evidence="12" type="ORF">SAMN04488074_13147</name>
</gene>
<dbReference type="HAMAP" id="MF_00165">
    <property type="entry name" value="Thymidylate_kinase"/>
    <property type="match status" value="1"/>
</dbReference>
<dbReference type="Proteomes" id="UP000199682">
    <property type="component" value="Unassembled WGS sequence"/>
</dbReference>
<evidence type="ECO:0000256" key="3">
    <source>
        <dbReference type="ARBA" id="ARBA00017144"/>
    </source>
</evidence>
<keyword evidence="6 10" id="KW-0547">Nucleotide-binding</keyword>
<keyword evidence="7 10" id="KW-0418">Kinase</keyword>
<evidence type="ECO:0000313" key="13">
    <source>
        <dbReference type="Proteomes" id="UP000199682"/>
    </source>
</evidence>
<feature type="domain" description="Thymidylate kinase-like" evidence="11">
    <location>
        <begin position="12"/>
        <end position="179"/>
    </location>
</feature>
<evidence type="ECO:0000256" key="5">
    <source>
        <dbReference type="ARBA" id="ARBA00022727"/>
    </source>
</evidence>
<keyword evidence="4 10" id="KW-0808">Transferase</keyword>
<dbReference type="CDD" id="cd01672">
    <property type="entry name" value="TMPK"/>
    <property type="match status" value="1"/>
</dbReference>
<dbReference type="GO" id="GO:0006227">
    <property type="term" value="P:dUDP biosynthetic process"/>
    <property type="evidence" value="ECO:0007669"/>
    <property type="project" value="TreeGrafter"/>
</dbReference>
<dbReference type="EC" id="2.7.4.9" evidence="2 10"/>
<dbReference type="EMBL" id="FNET01000031">
    <property type="protein sequence ID" value="SDN00389.1"/>
    <property type="molecule type" value="Genomic_DNA"/>
</dbReference>
<dbReference type="PANTHER" id="PTHR10344">
    <property type="entry name" value="THYMIDYLATE KINASE"/>
    <property type="match status" value="1"/>
</dbReference>
<protein>
    <recommendedName>
        <fullName evidence="3 10">Thymidylate kinase</fullName>
        <ecNumber evidence="2 10">2.7.4.9</ecNumber>
    </recommendedName>
    <alternativeName>
        <fullName evidence="10">dTMP kinase</fullName>
    </alternativeName>
</protein>
<comment type="function">
    <text evidence="10">Phosphorylation of dTMP to form dTDP in both de novo and salvage pathways of dTTP synthesis.</text>
</comment>
<dbReference type="AlphaFoldDB" id="A0A1G9XU80"/>
<dbReference type="Pfam" id="PF02223">
    <property type="entry name" value="Thymidylate_kin"/>
    <property type="match status" value="1"/>
</dbReference>
<dbReference type="GO" id="GO:0006233">
    <property type="term" value="P:dTDP biosynthetic process"/>
    <property type="evidence" value="ECO:0007669"/>
    <property type="project" value="InterPro"/>
</dbReference>
<evidence type="ECO:0000256" key="2">
    <source>
        <dbReference type="ARBA" id="ARBA00012980"/>
    </source>
</evidence>
<evidence type="ECO:0000256" key="7">
    <source>
        <dbReference type="ARBA" id="ARBA00022777"/>
    </source>
</evidence>
<reference evidence="13" key="1">
    <citation type="submission" date="2016-10" db="EMBL/GenBank/DDBJ databases">
        <authorList>
            <person name="Varghese N."/>
            <person name="Submissions S."/>
        </authorList>
    </citation>
    <scope>NUCLEOTIDE SEQUENCE [LARGE SCALE GENOMIC DNA]</scope>
    <source>
        <strain evidence="13">DSM 44796</strain>
    </source>
</reference>
<proteinExistence type="inferred from homology"/>
<comment type="similarity">
    <text evidence="1 10">Belongs to the thymidylate kinase family.</text>
</comment>
<evidence type="ECO:0000256" key="10">
    <source>
        <dbReference type="HAMAP-Rule" id="MF_00165"/>
    </source>
</evidence>